<dbReference type="Pfam" id="PF13377">
    <property type="entry name" value="Peripla_BP_3"/>
    <property type="match status" value="1"/>
</dbReference>
<dbReference type="SUPFAM" id="SSF53822">
    <property type="entry name" value="Periplasmic binding protein-like I"/>
    <property type="match status" value="1"/>
</dbReference>
<keyword evidence="1" id="KW-0805">Transcription regulation</keyword>
<organism evidence="5 6">
    <name type="scientific">Maribacter ulvicola</name>
    <dbReference type="NCBI Taxonomy" id="228959"/>
    <lineage>
        <taxon>Bacteria</taxon>
        <taxon>Pseudomonadati</taxon>
        <taxon>Bacteroidota</taxon>
        <taxon>Flavobacteriia</taxon>
        <taxon>Flavobacteriales</taxon>
        <taxon>Flavobacteriaceae</taxon>
        <taxon>Maribacter</taxon>
    </lineage>
</organism>
<evidence type="ECO:0000313" key="5">
    <source>
        <dbReference type="EMBL" id="SIQ97825.1"/>
    </source>
</evidence>
<dbReference type="InterPro" id="IPR000843">
    <property type="entry name" value="HTH_LacI"/>
</dbReference>
<keyword evidence="6" id="KW-1185">Reference proteome</keyword>
<dbReference type="InterPro" id="IPR028082">
    <property type="entry name" value="Peripla_BP_I"/>
</dbReference>
<dbReference type="SMART" id="SM00354">
    <property type="entry name" value="HTH_LACI"/>
    <property type="match status" value="1"/>
</dbReference>
<dbReference type="CDD" id="cd01392">
    <property type="entry name" value="HTH_LacI"/>
    <property type="match status" value="1"/>
</dbReference>
<reference evidence="6" key="1">
    <citation type="submission" date="2017-01" db="EMBL/GenBank/DDBJ databases">
        <authorList>
            <person name="Varghese N."/>
            <person name="Submissions S."/>
        </authorList>
    </citation>
    <scope>NUCLEOTIDE SEQUENCE [LARGE SCALE GENOMIC DNA]</scope>
    <source>
        <strain evidence="6">DSM 15366</strain>
    </source>
</reference>
<proteinExistence type="predicted"/>
<evidence type="ECO:0000256" key="2">
    <source>
        <dbReference type="ARBA" id="ARBA00023125"/>
    </source>
</evidence>
<dbReference type="Pfam" id="PF00356">
    <property type="entry name" value="LacI"/>
    <property type="match status" value="1"/>
</dbReference>
<dbReference type="Gene3D" id="3.40.50.2300">
    <property type="match status" value="2"/>
</dbReference>
<dbReference type="GO" id="GO:0000976">
    <property type="term" value="F:transcription cis-regulatory region binding"/>
    <property type="evidence" value="ECO:0007669"/>
    <property type="project" value="TreeGrafter"/>
</dbReference>
<keyword evidence="2" id="KW-0238">DNA-binding</keyword>
<keyword evidence="3" id="KW-0804">Transcription</keyword>
<dbReference type="EMBL" id="FTMA01000005">
    <property type="protein sequence ID" value="SIQ97825.1"/>
    <property type="molecule type" value="Genomic_DNA"/>
</dbReference>
<dbReference type="OrthoDB" id="9768806at2"/>
<dbReference type="InterPro" id="IPR010982">
    <property type="entry name" value="Lambda_DNA-bd_dom_sf"/>
</dbReference>
<protein>
    <submittedName>
        <fullName evidence="5">Transcriptional regulator, LacI family</fullName>
    </submittedName>
</protein>
<dbReference type="PANTHER" id="PTHR30146">
    <property type="entry name" value="LACI-RELATED TRANSCRIPTIONAL REPRESSOR"/>
    <property type="match status" value="1"/>
</dbReference>
<dbReference type="PANTHER" id="PTHR30146:SF109">
    <property type="entry name" value="HTH-TYPE TRANSCRIPTIONAL REGULATOR GALS"/>
    <property type="match status" value="1"/>
</dbReference>
<name>A0A1N6X681_9FLAO</name>
<evidence type="ECO:0000256" key="1">
    <source>
        <dbReference type="ARBA" id="ARBA00023015"/>
    </source>
</evidence>
<dbReference type="InterPro" id="IPR046335">
    <property type="entry name" value="LacI/GalR-like_sensor"/>
</dbReference>
<dbReference type="Gene3D" id="1.10.260.40">
    <property type="entry name" value="lambda repressor-like DNA-binding domains"/>
    <property type="match status" value="1"/>
</dbReference>
<accession>A0A1N6X681</accession>
<sequence>MNKTTIKDVAKRLNVSISSVSRAFNDKYDIKKETRERILRVAKEMGYHPNPIAQKLKQNKSFNIGVIVPEFINEYYSEVISGIQEVLNVNGYQVLTMQSNNCPSLEFKNVETLLNNRVDGLIICPSCDSENMNFYLEKISKGQHIVFVNRVKESFPAKKVLFNNIKWSYLATEHLIQKGYKKIYHLAGNKNLSISHDRISGFKKAMEKYKFPTSSFKIIETGLLAEDATVIVEELILDDDLPDAFMCINDLVALSVISILSEHSIAVPEDIGVIGFTETKMASLMSPKLSSVKQPTYEMGKTAAEMLCKSINNIVIERETVIMNGDLNIRKSSSRS</sequence>
<feature type="domain" description="HTH lacI-type" evidence="4">
    <location>
        <begin position="4"/>
        <end position="58"/>
    </location>
</feature>
<evidence type="ECO:0000259" key="4">
    <source>
        <dbReference type="PROSITE" id="PS50932"/>
    </source>
</evidence>
<dbReference type="AlphaFoldDB" id="A0A1N6X681"/>
<dbReference type="SUPFAM" id="SSF47413">
    <property type="entry name" value="lambda repressor-like DNA-binding domains"/>
    <property type="match status" value="1"/>
</dbReference>
<dbReference type="STRING" id="228959.SAMN05421797_1052"/>
<evidence type="ECO:0000313" key="6">
    <source>
        <dbReference type="Proteomes" id="UP000186953"/>
    </source>
</evidence>
<dbReference type="PROSITE" id="PS50932">
    <property type="entry name" value="HTH_LACI_2"/>
    <property type="match status" value="1"/>
</dbReference>
<dbReference type="RefSeq" id="WP_076548911.1">
    <property type="nucleotide sequence ID" value="NZ_FTMA01000005.1"/>
</dbReference>
<dbReference type="GO" id="GO:0003700">
    <property type="term" value="F:DNA-binding transcription factor activity"/>
    <property type="evidence" value="ECO:0007669"/>
    <property type="project" value="TreeGrafter"/>
</dbReference>
<dbReference type="CDD" id="cd06267">
    <property type="entry name" value="PBP1_LacI_sugar_binding-like"/>
    <property type="match status" value="1"/>
</dbReference>
<evidence type="ECO:0000256" key="3">
    <source>
        <dbReference type="ARBA" id="ARBA00023163"/>
    </source>
</evidence>
<dbReference type="Proteomes" id="UP000186953">
    <property type="component" value="Unassembled WGS sequence"/>
</dbReference>
<gene>
    <name evidence="5" type="ORF">SAMN05421797_1052</name>
</gene>